<reference evidence="4" key="1">
    <citation type="submission" date="2018-06" db="EMBL/GenBank/DDBJ databases">
        <authorList>
            <person name="Zhirakovskaya E."/>
        </authorList>
    </citation>
    <scope>NUCLEOTIDE SEQUENCE</scope>
</reference>
<dbReference type="GO" id="GO:0008934">
    <property type="term" value="F:inositol monophosphate 1-phosphatase activity"/>
    <property type="evidence" value="ECO:0007669"/>
    <property type="project" value="TreeGrafter"/>
</dbReference>
<dbReference type="Pfam" id="PF00459">
    <property type="entry name" value="Inositol_P"/>
    <property type="match status" value="1"/>
</dbReference>
<dbReference type="Gene3D" id="3.40.190.80">
    <property type="match status" value="1"/>
</dbReference>
<dbReference type="PROSITE" id="PS00629">
    <property type="entry name" value="IMP_1"/>
    <property type="match status" value="1"/>
</dbReference>
<keyword evidence="2" id="KW-0378">Hydrolase</keyword>
<dbReference type="EMBL" id="UOED01000108">
    <property type="protein sequence ID" value="VAV96665.1"/>
    <property type="molecule type" value="Genomic_DNA"/>
</dbReference>
<protein>
    <recommendedName>
        <fullName evidence="5">Inositol-phosphate phosphatase</fullName>
    </recommendedName>
</protein>
<accession>A0A3B0SP88</accession>
<dbReference type="AlphaFoldDB" id="A0A3B0SP88"/>
<evidence type="ECO:0000256" key="1">
    <source>
        <dbReference type="ARBA" id="ARBA00022723"/>
    </source>
</evidence>
<feature type="non-terminal residue" evidence="4">
    <location>
        <position position="249"/>
    </location>
</feature>
<dbReference type="GO" id="GO:0046872">
    <property type="term" value="F:metal ion binding"/>
    <property type="evidence" value="ECO:0007669"/>
    <property type="project" value="UniProtKB-KW"/>
</dbReference>
<dbReference type="SUPFAM" id="SSF56655">
    <property type="entry name" value="Carbohydrate phosphatase"/>
    <property type="match status" value="1"/>
</dbReference>
<organism evidence="4">
    <name type="scientific">hydrothermal vent metagenome</name>
    <dbReference type="NCBI Taxonomy" id="652676"/>
    <lineage>
        <taxon>unclassified sequences</taxon>
        <taxon>metagenomes</taxon>
        <taxon>ecological metagenomes</taxon>
    </lineage>
</organism>
<dbReference type="PANTHER" id="PTHR20854">
    <property type="entry name" value="INOSITOL MONOPHOSPHATASE"/>
    <property type="match status" value="1"/>
</dbReference>
<name>A0A3B0SP88_9ZZZZ</name>
<dbReference type="GO" id="GO:0007165">
    <property type="term" value="P:signal transduction"/>
    <property type="evidence" value="ECO:0007669"/>
    <property type="project" value="TreeGrafter"/>
</dbReference>
<sequence>MSMGQISSFIVEVAEQEILPRFGNLSQSDITAKSPGDMVSVADIEAEKSLSAKLSNLYPDALIAGEETIAENPGLLKAAIVADRAFLIDPIDGTNNFIKGDARFAVMVTEMHKGEVAAGWIYLPVSQKMAFARKSAGASLNGKKITLPQPKSDYASLTGAAHINRFPEKMRAIAKDNLKKFKENCPAFCAGYDYVSLLEGRKDFSVYYRTLPWDHLPGSLIFAEAGGYVRTLFDGSAYSVHDQEKGLLS</sequence>
<evidence type="ECO:0008006" key="5">
    <source>
        <dbReference type="Google" id="ProtNLM"/>
    </source>
</evidence>
<dbReference type="InterPro" id="IPR020583">
    <property type="entry name" value="Inositol_monoP_metal-BS"/>
</dbReference>
<dbReference type="GO" id="GO:0006020">
    <property type="term" value="P:inositol metabolic process"/>
    <property type="evidence" value="ECO:0007669"/>
    <property type="project" value="TreeGrafter"/>
</dbReference>
<keyword evidence="3" id="KW-0460">Magnesium</keyword>
<dbReference type="Gene3D" id="3.30.540.10">
    <property type="entry name" value="Fructose-1,6-Bisphosphatase, subunit A, domain 1"/>
    <property type="match status" value="1"/>
</dbReference>
<proteinExistence type="predicted"/>
<evidence type="ECO:0000256" key="2">
    <source>
        <dbReference type="ARBA" id="ARBA00022801"/>
    </source>
</evidence>
<gene>
    <name evidence="4" type="ORF">MNBD_ALPHA02-1816</name>
</gene>
<evidence type="ECO:0000313" key="4">
    <source>
        <dbReference type="EMBL" id="VAV96665.1"/>
    </source>
</evidence>
<dbReference type="InterPro" id="IPR000760">
    <property type="entry name" value="Inositol_monophosphatase-like"/>
</dbReference>
<keyword evidence="1" id="KW-0479">Metal-binding</keyword>
<evidence type="ECO:0000256" key="3">
    <source>
        <dbReference type="ARBA" id="ARBA00022842"/>
    </source>
</evidence>
<dbReference type="PRINTS" id="PR00377">
    <property type="entry name" value="IMPHPHTASES"/>
</dbReference>
<dbReference type="PANTHER" id="PTHR20854:SF4">
    <property type="entry name" value="INOSITOL-1-MONOPHOSPHATASE-RELATED"/>
    <property type="match status" value="1"/>
</dbReference>